<reference evidence="3" key="2">
    <citation type="submission" date="2023-11" db="UniProtKB">
        <authorList>
            <consortium name="WormBaseParasite"/>
        </authorList>
    </citation>
    <scope>IDENTIFICATION</scope>
</reference>
<accession>A0AA85JFQ1</accession>
<name>A0AA85JFQ1_TRIRE</name>
<sequence length="121" mass="13812">MSYPTENSTPVVHQPTAIQEPAFEREWTTGLCACLEDLPTCCLVLFCPHCYMCYIYRKEGESCLLPIFGAGILPLRIKHRIMHRIMGTLLNDFCISCFCAPLVVCQLKRDLDNVRSNRIDV</sequence>
<evidence type="ECO:0000313" key="3">
    <source>
        <dbReference type="WBParaSite" id="TREG1_19900.1"/>
    </source>
</evidence>
<dbReference type="PANTHER" id="PTHR15907">
    <property type="entry name" value="DUF614 FAMILY PROTEIN-RELATED"/>
    <property type="match status" value="1"/>
</dbReference>
<reference evidence="2" key="1">
    <citation type="submission" date="2022-06" db="EMBL/GenBank/DDBJ databases">
        <authorList>
            <person name="Berger JAMES D."/>
            <person name="Berger JAMES D."/>
        </authorList>
    </citation>
    <scope>NUCLEOTIDE SEQUENCE [LARGE SCALE GENOMIC DNA]</scope>
</reference>
<dbReference type="NCBIfam" id="TIGR01571">
    <property type="entry name" value="A_thal_Cys_rich"/>
    <property type="match status" value="1"/>
</dbReference>
<evidence type="ECO:0000313" key="2">
    <source>
        <dbReference type="Proteomes" id="UP000050795"/>
    </source>
</evidence>
<organism evidence="2 3">
    <name type="scientific">Trichobilharzia regenti</name>
    <name type="common">Nasal bird schistosome</name>
    <dbReference type="NCBI Taxonomy" id="157069"/>
    <lineage>
        <taxon>Eukaryota</taxon>
        <taxon>Metazoa</taxon>
        <taxon>Spiralia</taxon>
        <taxon>Lophotrochozoa</taxon>
        <taxon>Platyhelminthes</taxon>
        <taxon>Trematoda</taxon>
        <taxon>Digenea</taxon>
        <taxon>Strigeidida</taxon>
        <taxon>Schistosomatoidea</taxon>
        <taxon>Schistosomatidae</taxon>
        <taxon>Trichobilharzia</taxon>
    </lineage>
</organism>
<dbReference type="WBParaSite" id="TREG1_19900.1">
    <property type="protein sequence ID" value="TREG1_19900.1"/>
    <property type="gene ID" value="TREG1_19900"/>
</dbReference>
<dbReference type="InterPro" id="IPR006461">
    <property type="entry name" value="PLAC_motif_containing"/>
</dbReference>
<keyword evidence="2" id="KW-1185">Reference proteome</keyword>
<proteinExistence type="inferred from homology"/>
<evidence type="ECO:0000256" key="1">
    <source>
        <dbReference type="ARBA" id="ARBA00009024"/>
    </source>
</evidence>
<dbReference type="AlphaFoldDB" id="A0AA85JFQ1"/>
<dbReference type="Proteomes" id="UP000050795">
    <property type="component" value="Unassembled WGS sequence"/>
</dbReference>
<protein>
    <submittedName>
        <fullName evidence="3">Uncharacterized protein</fullName>
    </submittedName>
</protein>
<comment type="similarity">
    <text evidence="1">Belongs to the cornifelin family.</text>
</comment>
<dbReference type="Pfam" id="PF04749">
    <property type="entry name" value="PLAC8"/>
    <property type="match status" value="1"/>
</dbReference>